<evidence type="ECO:0000259" key="2">
    <source>
        <dbReference type="Pfam" id="PF00144"/>
    </source>
</evidence>
<dbReference type="PANTHER" id="PTHR46825">
    <property type="entry name" value="D-ALANYL-D-ALANINE-CARBOXYPEPTIDASE/ENDOPEPTIDASE AMPH"/>
    <property type="match status" value="1"/>
</dbReference>
<keyword evidence="1" id="KW-0812">Transmembrane</keyword>
<dbReference type="InterPro" id="IPR050491">
    <property type="entry name" value="AmpC-like"/>
</dbReference>
<keyword evidence="4" id="KW-1185">Reference proteome</keyword>
<dbReference type="SUPFAM" id="SSF56601">
    <property type="entry name" value="beta-lactamase/transpeptidase-like"/>
    <property type="match status" value="1"/>
</dbReference>
<evidence type="ECO:0000313" key="3">
    <source>
        <dbReference type="EMBL" id="GAA3661719.1"/>
    </source>
</evidence>
<dbReference type="InterPro" id="IPR001466">
    <property type="entry name" value="Beta-lactam-related"/>
</dbReference>
<sequence>MNDNTTETRGTAPHLSRRARALLVGGVVAALVAGATGLGAWARVAASTPSGTGGAQAAEQDAAQGDRLQERLQQIVDSGYPAALATVTAPDGGRVDAVAGTGDRDTGAAPPEDGEVRIASNTKMFVATVVLQLVEEGRVDLDEPIDSYLPGLVAGDGIDGAAISVRQLLQHTSGLPEYADEVAADAFGVQHDYISPRDMLDVALARPAASAPGERWEYSNTNYLVLGLLVERVTHRPLAEQIDERIVRPLELAHAYFPAPGEQDLRGEHPHGYHSADVGELRDISELDPSFAWAAGAMVSTPSELNTFMQALLDGRLLGEAALAELQTTVPAGDELWPEAAYGLGLQRYPLSCGGVAWGHGGDIPGTQTRNAVGPDGTAVTIAVTALPWAIVDQADEERLLDSYRIVVDALDETLCD</sequence>
<evidence type="ECO:0000313" key="4">
    <source>
        <dbReference type="Proteomes" id="UP001410795"/>
    </source>
</evidence>
<keyword evidence="3" id="KW-0378">Hydrolase</keyword>
<dbReference type="Pfam" id="PF00144">
    <property type="entry name" value="Beta-lactamase"/>
    <property type="match status" value="1"/>
</dbReference>
<dbReference type="GO" id="GO:0016787">
    <property type="term" value="F:hydrolase activity"/>
    <property type="evidence" value="ECO:0007669"/>
    <property type="project" value="UniProtKB-KW"/>
</dbReference>
<reference evidence="4" key="1">
    <citation type="journal article" date="2019" name="Int. J. Syst. Evol. Microbiol.">
        <title>The Global Catalogue of Microorganisms (GCM) 10K type strain sequencing project: providing services to taxonomists for standard genome sequencing and annotation.</title>
        <authorList>
            <consortium name="The Broad Institute Genomics Platform"/>
            <consortium name="The Broad Institute Genome Sequencing Center for Infectious Disease"/>
            <person name="Wu L."/>
            <person name="Ma J."/>
        </authorList>
    </citation>
    <scope>NUCLEOTIDE SEQUENCE [LARGE SCALE GENOMIC DNA]</scope>
    <source>
        <strain evidence="4">JCM 16546</strain>
    </source>
</reference>
<dbReference type="Proteomes" id="UP001410795">
    <property type="component" value="Unassembled WGS sequence"/>
</dbReference>
<keyword evidence="1" id="KW-1133">Transmembrane helix</keyword>
<dbReference type="RefSeq" id="WP_221859530.1">
    <property type="nucleotide sequence ID" value="NZ_BAAAYV010000012.1"/>
</dbReference>
<dbReference type="PANTHER" id="PTHR46825:SF7">
    <property type="entry name" value="D-ALANYL-D-ALANINE CARBOXYPEPTIDASE"/>
    <property type="match status" value="1"/>
</dbReference>
<dbReference type="Gene3D" id="3.40.710.10">
    <property type="entry name" value="DD-peptidase/beta-lactamase superfamily"/>
    <property type="match status" value="1"/>
</dbReference>
<evidence type="ECO:0000256" key="1">
    <source>
        <dbReference type="SAM" id="Phobius"/>
    </source>
</evidence>
<keyword evidence="1" id="KW-0472">Membrane</keyword>
<organism evidence="3 4">
    <name type="scientific">Microbacterium marinilacus</name>
    <dbReference type="NCBI Taxonomy" id="415209"/>
    <lineage>
        <taxon>Bacteria</taxon>
        <taxon>Bacillati</taxon>
        <taxon>Actinomycetota</taxon>
        <taxon>Actinomycetes</taxon>
        <taxon>Micrococcales</taxon>
        <taxon>Microbacteriaceae</taxon>
        <taxon>Microbacterium</taxon>
    </lineage>
</organism>
<protein>
    <submittedName>
        <fullName evidence="3">Serine hydrolase domain-containing protein</fullName>
    </submittedName>
</protein>
<name>A0ABP7BK41_9MICO</name>
<dbReference type="InterPro" id="IPR012338">
    <property type="entry name" value="Beta-lactam/transpept-like"/>
</dbReference>
<proteinExistence type="predicted"/>
<dbReference type="EMBL" id="BAAAYV010000012">
    <property type="protein sequence ID" value="GAA3661719.1"/>
    <property type="molecule type" value="Genomic_DNA"/>
</dbReference>
<gene>
    <name evidence="3" type="ORF">GCM10022202_23830</name>
</gene>
<accession>A0ABP7BK41</accession>
<feature type="transmembrane region" description="Helical" evidence="1">
    <location>
        <begin position="21"/>
        <end position="42"/>
    </location>
</feature>
<feature type="domain" description="Beta-lactamase-related" evidence="2">
    <location>
        <begin position="71"/>
        <end position="386"/>
    </location>
</feature>
<comment type="caution">
    <text evidence="3">The sequence shown here is derived from an EMBL/GenBank/DDBJ whole genome shotgun (WGS) entry which is preliminary data.</text>
</comment>